<dbReference type="STRING" id="2903.R1DAU7"/>
<feature type="domain" description="Fanconi anemia complex subunit FancL WD-repeat containing" evidence="1">
    <location>
        <begin position="13"/>
        <end position="78"/>
    </location>
</feature>
<reference evidence="6" key="1">
    <citation type="journal article" date="2013" name="Nature">
        <title>Pan genome of the phytoplankton Emiliania underpins its global distribution.</title>
        <authorList>
            <person name="Read B.A."/>
            <person name="Kegel J."/>
            <person name="Klute M.J."/>
            <person name="Kuo A."/>
            <person name="Lefebvre S.C."/>
            <person name="Maumus F."/>
            <person name="Mayer C."/>
            <person name="Miller J."/>
            <person name="Monier A."/>
            <person name="Salamov A."/>
            <person name="Young J."/>
            <person name="Aguilar M."/>
            <person name="Claverie J.M."/>
            <person name="Frickenhaus S."/>
            <person name="Gonzalez K."/>
            <person name="Herman E.K."/>
            <person name="Lin Y.C."/>
            <person name="Napier J."/>
            <person name="Ogata H."/>
            <person name="Sarno A.F."/>
            <person name="Shmutz J."/>
            <person name="Schroeder D."/>
            <person name="de Vargas C."/>
            <person name="Verret F."/>
            <person name="von Dassow P."/>
            <person name="Valentin K."/>
            <person name="Van de Peer Y."/>
            <person name="Wheeler G."/>
            <person name="Dacks J.B."/>
            <person name="Delwiche C.F."/>
            <person name="Dyhrman S.T."/>
            <person name="Glockner G."/>
            <person name="John U."/>
            <person name="Richards T."/>
            <person name="Worden A.Z."/>
            <person name="Zhang X."/>
            <person name="Grigoriev I.V."/>
            <person name="Allen A.E."/>
            <person name="Bidle K."/>
            <person name="Borodovsky M."/>
            <person name="Bowler C."/>
            <person name="Brownlee C."/>
            <person name="Cock J.M."/>
            <person name="Elias M."/>
            <person name="Gladyshev V.N."/>
            <person name="Groth M."/>
            <person name="Guda C."/>
            <person name="Hadaegh A."/>
            <person name="Iglesias-Rodriguez M.D."/>
            <person name="Jenkins J."/>
            <person name="Jones B.M."/>
            <person name="Lawson T."/>
            <person name="Leese F."/>
            <person name="Lindquist E."/>
            <person name="Lobanov A."/>
            <person name="Lomsadze A."/>
            <person name="Malik S.B."/>
            <person name="Marsh M.E."/>
            <person name="Mackinder L."/>
            <person name="Mock T."/>
            <person name="Mueller-Roeber B."/>
            <person name="Pagarete A."/>
            <person name="Parker M."/>
            <person name="Probert I."/>
            <person name="Quesneville H."/>
            <person name="Raines C."/>
            <person name="Rensing S.A."/>
            <person name="Riano-Pachon D.M."/>
            <person name="Richier S."/>
            <person name="Rokitta S."/>
            <person name="Shiraiwa Y."/>
            <person name="Soanes D.M."/>
            <person name="van der Giezen M."/>
            <person name="Wahlund T.M."/>
            <person name="Williams B."/>
            <person name="Wilson W."/>
            <person name="Wolfe G."/>
            <person name="Wurch L.L."/>
        </authorList>
    </citation>
    <scope>NUCLEOTIDE SEQUENCE</scope>
</reference>
<evidence type="ECO:0000313" key="6">
    <source>
        <dbReference type="Proteomes" id="UP000013827"/>
    </source>
</evidence>
<dbReference type="Pfam" id="PF09765">
    <property type="entry name" value="FANCL_d1"/>
    <property type="match status" value="1"/>
</dbReference>
<dbReference type="InterPro" id="IPR044037">
    <property type="entry name" value="FANCL_d3"/>
</dbReference>
<dbReference type="GO" id="GO:0036297">
    <property type="term" value="P:interstrand cross-link repair"/>
    <property type="evidence" value="ECO:0007669"/>
    <property type="project" value="InterPro"/>
</dbReference>
<dbReference type="GO" id="GO:0061630">
    <property type="term" value="F:ubiquitin protein ligase activity"/>
    <property type="evidence" value="ECO:0007669"/>
    <property type="project" value="TreeGrafter"/>
</dbReference>
<dbReference type="GeneID" id="17254139"/>
<dbReference type="CDD" id="cd16490">
    <property type="entry name" value="RING-CH-C4HC3_FANCL"/>
    <property type="match status" value="1"/>
</dbReference>
<evidence type="ECO:0000259" key="4">
    <source>
        <dbReference type="Pfam" id="PF18891"/>
    </source>
</evidence>
<dbReference type="Pfam" id="PF11793">
    <property type="entry name" value="FANCL_C"/>
    <property type="match status" value="1"/>
</dbReference>
<dbReference type="PANTHER" id="PTHR13206:SF0">
    <property type="entry name" value="E3 UBIQUITIN-PROTEIN LIGASE FANCL"/>
    <property type="match status" value="1"/>
</dbReference>
<dbReference type="PaxDb" id="2903-EOD08006"/>
<dbReference type="KEGG" id="ehx:EMIHUDRAFT_359119"/>
<reference evidence="5" key="2">
    <citation type="submission" date="2024-10" db="UniProtKB">
        <authorList>
            <consortium name="EnsemblProtists"/>
        </authorList>
    </citation>
    <scope>IDENTIFICATION</scope>
</reference>
<dbReference type="eggNOG" id="KOG3268">
    <property type="taxonomic scope" value="Eukaryota"/>
</dbReference>
<evidence type="ECO:0008006" key="7">
    <source>
        <dbReference type="Google" id="ProtNLM"/>
    </source>
</evidence>
<dbReference type="InterPro" id="IPR043003">
    <property type="entry name" value="FANCL_d3_sf"/>
</dbReference>
<dbReference type="CDD" id="cd23786">
    <property type="entry name" value="ELF_FANCL"/>
    <property type="match status" value="1"/>
</dbReference>
<feature type="domain" description="FANCL UBC-like" evidence="4">
    <location>
        <begin position="190"/>
        <end position="285"/>
    </location>
</feature>
<dbReference type="Gene3D" id="3.10.110.10">
    <property type="entry name" value="Ubiquitin Conjugating Enzyme"/>
    <property type="match status" value="1"/>
</dbReference>
<evidence type="ECO:0000259" key="1">
    <source>
        <dbReference type="Pfam" id="PF09765"/>
    </source>
</evidence>
<evidence type="ECO:0000313" key="5">
    <source>
        <dbReference type="EnsemblProtists" id="EOD08006"/>
    </source>
</evidence>
<dbReference type="EnsemblProtists" id="EOD08006">
    <property type="protein sequence ID" value="EOD08006"/>
    <property type="gene ID" value="EMIHUDRAFT_359119"/>
</dbReference>
<dbReference type="GO" id="GO:0006513">
    <property type="term" value="P:protein monoubiquitination"/>
    <property type="evidence" value="ECO:0007669"/>
    <property type="project" value="TreeGrafter"/>
</dbReference>
<sequence>MTDCLVTDGGATAGYLRVGRHDFALYISPPGGAGGARLHGCPRLHTALAGHEVAVLRRLQHATSVGGFVGELREVLERQLAADALAGSLTPALPPAAFYEQLIAEVDGIGWASLCGLSPSLDELQLTIDDTARRAHVLTLSLPPDYPARSPVARAALPAPFELRWAPGERPSLAAAAAQFRGALAAHQSLWDELDDLDREAWVLEPKHPTRDVCHRRLALGGHCSLLVTLHPTAPSSLPELRFLGAERSIAPLRRALNSRLAEWRPERRVRLNLQALLGLALPSPVAADAADAADYSVECAICYEYLLDGEPPNVACDGCAKPFHQACLAEWLQALPSTQQSFNRLFGECVYCSKPISIEAVR</sequence>
<dbReference type="InterPro" id="IPR043898">
    <property type="entry name" value="FANCL_d2"/>
</dbReference>
<protein>
    <recommendedName>
        <fullName evidence="7">RING-type domain-containing protein</fullName>
    </recommendedName>
</protein>
<dbReference type="SMART" id="SM01197">
    <property type="entry name" value="FANCL_C"/>
    <property type="match status" value="1"/>
</dbReference>
<dbReference type="InterPro" id="IPR013083">
    <property type="entry name" value="Znf_RING/FYVE/PHD"/>
</dbReference>
<dbReference type="GO" id="GO:0043240">
    <property type="term" value="C:Fanconi anaemia nuclear complex"/>
    <property type="evidence" value="ECO:0007669"/>
    <property type="project" value="InterPro"/>
</dbReference>
<dbReference type="InterPro" id="IPR016135">
    <property type="entry name" value="UBQ-conjugating_enzyme/RWD"/>
</dbReference>
<accession>A0A0D3I9S1</accession>
<dbReference type="InterPro" id="IPR026850">
    <property type="entry name" value="FANCL_C"/>
</dbReference>
<dbReference type="Pfam" id="PF18890">
    <property type="entry name" value="FANCL_d2"/>
    <property type="match status" value="1"/>
</dbReference>
<dbReference type="OMA" id="NRPFHAK"/>
<dbReference type="Proteomes" id="UP000013827">
    <property type="component" value="Unassembled WGS sequence"/>
</dbReference>
<dbReference type="HOGENOM" id="CLU_045054_0_0_1"/>
<name>A0A0D3I9S1_EMIH1</name>
<keyword evidence="6" id="KW-1185">Reference proteome</keyword>
<dbReference type="RefSeq" id="XP_005760435.1">
    <property type="nucleotide sequence ID" value="XM_005760378.1"/>
</dbReference>
<dbReference type="PANTHER" id="PTHR13206">
    <property type="entry name" value="UBIQUITIN LIGASE PROTEIN PHF9 FANCONI ANEMIA GROUP L PROTEIN"/>
    <property type="match status" value="1"/>
</dbReference>
<dbReference type="InterPro" id="IPR026848">
    <property type="entry name" value="Fancl"/>
</dbReference>
<dbReference type="Gene3D" id="3.30.40.10">
    <property type="entry name" value="Zinc/RING finger domain, C3HC4 (zinc finger)"/>
    <property type="match status" value="1"/>
</dbReference>
<proteinExistence type="predicted"/>
<dbReference type="Gene3D" id="3.10.110.20">
    <property type="entry name" value="RWD domain-like"/>
    <property type="match status" value="1"/>
</dbReference>
<dbReference type="InterPro" id="IPR019162">
    <property type="entry name" value="FancL_WD-rpt_cont_dom"/>
</dbReference>
<feature type="domain" description="FANCL UBC-like" evidence="3">
    <location>
        <begin position="97"/>
        <end position="185"/>
    </location>
</feature>
<dbReference type="AlphaFoldDB" id="A0A0D3I9S1"/>
<dbReference type="CDD" id="cd23832">
    <property type="entry name" value="DRWD-C_FANCL"/>
    <property type="match status" value="1"/>
</dbReference>
<dbReference type="CDD" id="cd23831">
    <property type="entry name" value="DRWD-N_FANCL"/>
    <property type="match status" value="1"/>
</dbReference>
<dbReference type="SUPFAM" id="SSF57850">
    <property type="entry name" value="RING/U-box"/>
    <property type="match status" value="1"/>
</dbReference>
<feature type="domain" description="FANCL C-terminal" evidence="2">
    <location>
        <begin position="297"/>
        <end position="360"/>
    </location>
</feature>
<organism evidence="5 6">
    <name type="scientific">Emiliania huxleyi (strain CCMP1516)</name>
    <dbReference type="NCBI Taxonomy" id="280463"/>
    <lineage>
        <taxon>Eukaryota</taxon>
        <taxon>Haptista</taxon>
        <taxon>Haptophyta</taxon>
        <taxon>Prymnesiophyceae</taxon>
        <taxon>Isochrysidales</taxon>
        <taxon>Noelaerhabdaceae</taxon>
        <taxon>Emiliania</taxon>
    </lineage>
</organism>
<dbReference type="Pfam" id="PF18891">
    <property type="entry name" value="FANCL_d3"/>
    <property type="match status" value="1"/>
</dbReference>
<evidence type="ECO:0000259" key="2">
    <source>
        <dbReference type="Pfam" id="PF11793"/>
    </source>
</evidence>
<evidence type="ECO:0000259" key="3">
    <source>
        <dbReference type="Pfam" id="PF18890"/>
    </source>
</evidence>